<gene>
    <name evidence="5" type="ORF">IAD15_01745</name>
</gene>
<evidence type="ECO:0000313" key="6">
    <source>
        <dbReference type="Proteomes" id="UP000824175"/>
    </source>
</evidence>
<evidence type="ECO:0000256" key="3">
    <source>
        <dbReference type="ARBA" id="ARBA00023065"/>
    </source>
</evidence>
<organism evidence="5 6">
    <name type="scientific">Candidatus Fimiplasma intestinipullorum</name>
    <dbReference type="NCBI Taxonomy" id="2840825"/>
    <lineage>
        <taxon>Bacteria</taxon>
        <taxon>Bacillati</taxon>
        <taxon>Bacillota</taxon>
        <taxon>Clostridia</taxon>
        <taxon>Eubacteriales</taxon>
        <taxon>Candidatus Fimiplasma</taxon>
    </lineage>
</organism>
<name>A0A9D1HLL9_9FIRM</name>
<keyword evidence="2" id="KW-0813">Transport</keyword>
<evidence type="ECO:0000256" key="2">
    <source>
        <dbReference type="ARBA" id="ARBA00022448"/>
    </source>
</evidence>
<protein>
    <recommendedName>
        <fullName evidence="7">V-type ATP synthase subunit E</fullName>
    </recommendedName>
</protein>
<reference evidence="5" key="1">
    <citation type="submission" date="2020-10" db="EMBL/GenBank/DDBJ databases">
        <authorList>
            <person name="Gilroy R."/>
        </authorList>
    </citation>
    <scope>NUCLEOTIDE SEQUENCE</scope>
    <source>
        <strain evidence="5">CHK195-11698</strain>
    </source>
</reference>
<evidence type="ECO:0000256" key="1">
    <source>
        <dbReference type="ARBA" id="ARBA00005901"/>
    </source>
</evidence>
<evidence type="ECO:0008006" key="7">
    <source>
        <dbReference type="Google" id="ProtNLM"/>
    </source>
</evidence>
<dbReference type="InterPro" id="IPR038495">
    <property type="entry name" value="ATPase_E_C"/>
</dbReference>
<comment type="similarity">
    <text evidence="1">Belongs to the V-ATPase E subunit family.</text>
</comment>
<dbReference type="AlphaFoldDB" id="A0A9D1HLL9"/>
<keyword evidence="4" id="KW-0175">Coiled coil</keyword>
<feature type="coiled-coil region" evidence="4">
    <location>
        <begin position="12"/>
        <end position="66"/>
    </location>
</feature>
<dbReference type="SUPFAM" id="SSF160527">
    <property type="entry name" value="V-type ATPase subunit E-like"/>
    <property type="match status" value="1"/>
</dbReference>
<dbReference type="InterPro" id="IPR002842">
    <property type="entry name" value="ATPase_V1_Esu"/>
</dbReference>
<reference evidence="5" key="2">
    <citation type="journal article" date="2021" name="PeerJ">
        <title>Extensive microbial diversity within the chicken gut microbiome revealed by metagenomics and culture.</title>
        <authorList>
            <person name="Gilroy R."/>
            <person name="Ravi A."/>
            <person name="Getino M."/>
            <person name="Pursley I."/>
            <person name="Horton D.L."/>
            <person name="Alikhan N.F."/>
            <person name="Baker D."/>
            <person name="Gharbi K."/>
            <person name="Hall N."/>
            <person name="Watson M."/>
            <person name="Adriaenssens E.M."/>
            <person name="Foster-Nyarko E."/>
            <person name="Jarju S."/>
            <person name="Secka A."/>
            <person name="Antonio M."/>
            <person name="Oren A."/>
            <person name="Chaudhuri R.R."/>
            <person name="La Ragione R."/>
            <person name="Hildebrand F."/>
            <person name="Pallen M.J."/>
        </authorList>
    </citation>
    <scope>NUCLEOTIDE SEQUENCE</scope>
    <source>
        <strain evidence="5">CHK195-11698</strain>
    </source>
</reference>
<dbReference type="Proteomes" id="UP000824175">
    <property type="component" value="Unassembled WGS sequence"/>
</dbReference>
<dbReference type="EMBL" id="DVMJ01000011">
    <property type="protein sequence ID" value="HIU12780.1"/>
    <property type="molecule type" value="Genomic_DNA"/>
</dbReference>
<dbReference type="GO" id="GO:0033178">
    <property type="term" value="C:proton-transporting two-sector ATPase complex, catalytic domain"/>
    <property type="evidence" value="ECO:0007669"/>
    <property type="project" value="InterPro"/>
</dbReference>
<dbReference type="Pfam" id="PF01991">
    <property type="entry name" value="vATP-synt_E"/>
    <property type="match status" value="1"/>
</dbReference>
<proteinExistence type="inferred from homology"/>
<sequence length="198" mass="23051">MQNGEELLAYFQKEINAEVEKEIAEIEAETKRLREDAYAKLEASSKREAEEKAEKEINELVLANAKEISRMQTKTNKQLISKRQELQDAIFAACREQLMDFTQTKDYQEWVNRKMAKIDPAMLEGKAEISFNPRDQKLAQTCIDRLVKKVELKLNDDIQIGGFILINYSQSIVLDESLDNRLAEQEEWFYNHSGLMIK</sequence>
<accession>A0A9D1HLL9</accession>
<keyword evidence="3" id="KW-0406">Ion transport</keyword>
<comment type="caution">
    <text evidence="5">The sequence shown here is derived from an EMBL/GenBank/DDBJ whole genome shotgun (WGS) entry which is preliminary data.</text>
</comment>
<evidence type="ECO:0000313" key="5">
    <source>
        <dbReference type="EMBL" id="HIU12780.1"/>
    </source>
</evidence>
<dbReference type="Gene3D" id="3.30.2320.30">
    <property type="entry name" value="ATP synthase, E subunit, C-terminal"/>
    <property type="match status" value="1"/>
</dbReference>
<dbReference type="GO" id="GO:0046961">
    <property type="term" value="F:proton-transporting ATPase activity, rotational mechanism"/>
    <property type="evidence" value="ECO:0007669"/>
    <property type="project" value="InterPro"/>
</dbReference>
<evidence type="ECO:0000256" key="4">
    <source>
        <dbReference type="SAM" id="Coils"/>
    </source>
</evidence>